<dbReference type="EC" id="6.3.2.13" evidence="2"/>
<comment type="cofactor">
    <cofactor evidence="2">
        <name>Mg(2+)</name>
        <dbReference type="ChEBI" id="CHEBI:18420"/>
    </cofactor>
</comment>
<dbReference type="InterPro" id="IPR036615">
    <property type="entry name" value="Mur_ligase_C_dom_sf"/>
</dbReference>
<proteinExistence type="inferred from homology"/>
<dbReference type="Proteomes" id="UP000185769">
    <property type="component" value="Unassembled WGS sequence"/>
</dbReference>
<dbReference type="NCBIfam" id="NF001126">
    <property type="entry name" value="PRK00139.1-4"/>
    <property type="match status" value="1"/>
</dbReference>
<comment type="PTM">
    <text evidence="2">Carboxylation is probably crucial for Mg(2+) binding and, consequently, for the gamma-phosphate positioning of ATP.</text>
</comment>
<keyword evidence="2" id="KW-0067">ATP-binding</keyword>
<dbReference type="GO" id="GO:0071555">
    <property type="term" value="P:cell wall organization"/>
    <property type="evidence" value="ECO:0007669"/>
    <property type="project" value="UniProtKB-KW"/>
</dbReference>
<dbReference type="PANTHER" id="PTHR23135">
    <property type="entry name" value="MUR LIGASE FAMILY MEMBER"/>
    <property type="match status" value="1"/>
</dbReference>
<dbReference type="STRING" id="1805280.AUJ22_01820"/>
<dbReference type="InterPro" id="IPR036565">
    <property type="entry name" value="Mur-like_cat_sf"/>
</dbReference>
<feature type="modified residue" description="N6-carboxylysine" evidence="2">
    <location>
        <position position="151"/>
    </location>
</feature>
<dbReference type="NCBIfam" id="TIGR01085">
    <property type="entry name" value="murE"/>
    <property type="match status" value="1"/>
</dbReference>
<dbReference type="InterPro" id="IPR013221">
    <property type="entry name" value="Mur_ligase_cen"/>
</dbReference>
<dbReference type="GO" id="GO:0005524">
    <property type="term" value="F:ATP binding"/>
    <property type="evidence" value="ECO:0007669"/>
    <property type="project" value="UniProtKB-UniRule"/>
</dbReference>
<feature type="binding site" evidence="2">
    <location>
        <position position="315"/>
    </location>
    <ligand>
        <name>meso-2,6-diaminopimelate</name>
        <dbReference type="ChEBI" id="CHEBI:57791"/>
    </ligand>
</feature>
<dbReference type="Pfam" id="PF08245">
    <property type="entry name" value="Mur_ligase_M"/>
    <property type="match status" value="1"/>
</dbReference>
<keyword evidence="2" id="KW-0547">Nucleotide-binding</keyword>
<dbReference type="EMBL" id="MNVM01000030">
    <property type="protein sequence ID" value="OIO29217.1"/>
    <property type="molecule type" value="Genomic_DNA"/>
</dbReference>
<comment type="caution">
    <text evidence="2">Lacks conserved residue(s) required for the propagation of feature annotation.</text>
</comment>
<feature type="binding site" evidence="2">
    <location>
        <begin position="84"/>
        <end position="85"/>
    </location>
    <ligand>
        <name>UDP-N-acetyl-alpha-D-muramoyl-L-alanyl-D-glutamate</name>
        <dbReference type="ChEBI" id="CHEBI:83900"/>
    </ligand>
</feature>
<feature type="domain" description="Mur ligase central" evidence="5">
    <location>
        <begin position="36"/>
        <end position="239"/>
    </location>
</feature>
<comment type="catalytic activity">
    <reaction evidence="2">
        <text>UDP-N-acetyl-alpha-D-muramoyl-L-alanyl-D-glutamate + meso-2,6-diaminopimelate + ATP = UDP-N-acetyl-alpha-D-muramoyl-L-alanyl-gamma-D-glutamyl-meso-2,6-diaminopimelate + ADP + phosphate + H(+)</text>
        <dbReference type="Rhea" id="RHEA:23676"/>
        <dbReference type="ChEBI" id="CHEBI:15378"/>
        <dbReference type="ChEBI" id="CHEBI:30616"/>
        <dbReference type="ChEBI" id="CHEBI:43474"/>
        <dbReference type="ChEBI" id="CHEBI:57791"/>
        <dbReference type="ChEBI" id="CHEBI:83900"/>
        <dbReference type="ChEBI" id="CHEBI:83905"/>
        <dbReference type="ChEBI" id="CHEBI:456216"/>
        <dbReference type="EC" id="6.3.2.13"/>
    </reaction>
</comment>
<dbReference type="PANTHER" id="PTHR23135:SF4">
    <property type="entry name" value="UDP-N-ACETYLMURAMOYL-L-ALANYL-D-GLUTAMATE--2,6-DIAMINOPIMELATE LIGASE MURE HOMOLOG, CHLOROPLASTIC"/>
    <property type="match status" value="1"/>
</dbReference>
<dbReference type="GO" id="GO:0008765">
    <property type="term" value="F:UDP-N-acetylmuramoylalanyl-D-glutamate-2,6-diaminopimelate ligase activity"/>
    <property type="evidence" value="ECO:0007669"/>
    <property type="project" value="UniProtKB-UniRule"/>
</dbReference>
<feature type="binding site" evidence="2">
    <location>
        <position position="117"/>
    </location>
    <ligand>
        <name>UDP-N-acetyl-alpha-D-muramoyl-L-alanyl-D-glutamate</name>
        <dbReference type="ChEBI" id="CHEBI:83900"/>
    </ligand>
</feature>
<dbReference type="GO" id="GO:0008360">
    <property type="term" value="P:regulation of cell shape"/>
    <property type="evidence" value="ECO:0007669"/>
    <property type="project" value="UniProtKB-KW"/>
</dbReference>
<keyword evidence="2 3" id="KW-0961">Cell wall biogenesis/degradation</keyword>
<dbReference type="Pfam" id="PF02875">
    <property type="entry name" value="Mur_ligase_C"/>
    <property type="match status" value="1"/>
</dbReference>
<dbReference type="InterPro" id="IPR004101">
    <property type="entry name" value="Mur_ligase_C"/>
</dbReference>
<reference evidence="6 7" key="1">
    <citation type="journal article" date="2016" name="Environ. Microbiol.">
        <title>Genomic resolution of a cold subsurface aquifer community provides metabolic insights for novel microbes adapted to high CO concentrations.</title>
        <authorList>
            <person name="Probst A.J."/>
            <person name="Castelle C.J."/>
            <person name="Singh A."/>
            <person name="Brown C.T."/>
            <person name="Anantharaman K."/>
            <person name="Sharon I."/>
            <person name="Hug L.A."/>
            <person name="Burstein D."/>
            <person name="Emerson J.B."/>
            <person name="Thomas B.C."/>
            <person name="Banfield J.F."/>
        </authorList>
    </citation>
    <scope>NUCLEOTIDE SEQUENCE [LARGE SCALE GENOMIC DNA]</scope>
    <source>
        <strain evidence="6">CG1_02_31_12</strain>
    </source>
</reference>
<feature type="binding site" evidence="2">
    <location>
        <begin position="38"/>
        <end position="44"/>
    </location>
    <ligand>
        <name>ATP</name>
        <dbReference type="ChEBI" id="CHEBI:30616"/>
    </ligand>
</feature>
<feature type="domain" description="Mur ligase C-terminal" evidence="4">
    <location>
        <begin position="264"/>
        <end position="394"/>
    </location>
</feature>
<dbReference type="SUPFAM" id="SSF53244">
    <property type="entry name" value="MurD-like peptide ligases, peptide-binding domain"/>
    <property type="match status" value="1"/>
</dbReference>
<keyword evidence="2" id="KW-0963">Cytoplasm</keyword>
<comment type="subcellular location">
    <subcellularLocation>
        <location evidence="2 3">Cytoplasm</location>
    </subcellularLocation>
</comment>
<dbReference type="Gene3D" id="3.40.1190.10">
    <property type="entry name" value="Mur-like, catalytic domain"/>
    <property type="match status" value="1"/>
</dbReference>
<feature type="binding site" evidence="2">
    <location>
        <position position="119"/>
    </location>
    <ligand>
        <name>UDP-N-acetyl-alpha-D-muramoyl-L-alanyl-D-glutamate</name>
        <dbReference type="ChEBI" id="CHEBI:83900"/>
    </ligand>
</feature>
<accession>A0A1J4V1N7</accession>
<dbReference type="GO" id="GO:0005737">
    <property type="term" value="C:cytoplasm"/>
    <property type="evidence" value="ECO:0007669"/>
    <property type="project" value="UniProtKB-SubCell"/>
</dbReference>
<evidence type="ECO:0000259" key="5">
    <source>
        <dbReference type="Pfam" id="PF08245"/>
    </source>
</evidence>
<comment type="caution">
    <text evidence="6">The sequence shown here is derived from an EMBL/GenBank/DDBJ whole genome shotgun (WGS) entry which is preliminary data.</text>
</comment>
<keyword evidence="2 3" id="KW-0573">Peptidoglycan synthesis</keyword>
<gene>
    <name evidence="2" type="primary">murE</name>
    <name evidence="6" type="ORF">AUJ22_01820</name>
</gene>
<evidence type="ECO:0000256" key="2">
    <source>
        <dbReference type="HAMAP-Rule" id="MF_00208"/>
    </source>
</evidence>
<dbReference type="Gene3D" id="3.90.190.20">
    <property type="entry name" value="Mur ligase, C-terminal domain"/>
    <property type="match status" value="1"/>
</dbReference>
<evidence type="ECO:0000256" key="1">
    <source>
        <dbReference type="ARBA" id="ARBA00005898"/>
    </source>
</evidence>
<evidence type="ECO:0000313" key="6">
    <source>
        <dbReference type="EMBL" id="OIO29217.1"/>
    </source>
</evidence>
<dbReference type="GO" id="GO:0000287">
    <property type="term" value="F:magnesium ion binding"/>
    <property type="evidence" value="ECO:0007669"/>
    <property type="project" value="UniProtKB-UniRule"/>
</dbReference>
<evidence type="ECO:0000313" key="7">
    <source>
        <dbReference type="Proteomes" id="UP000185769"/>
    </source>
</evidence>
<keyword evidence="2 3" id="KW-0132">Cell division</keyword>
<dbReference type="GO" id="GO:0009252">
    <property type="term" value="P:peptidoglycan biosynthetic process"/>
    <property type="evidence" value="ECO:0007669"/>
    <property type="project" value="UniProtKB-UniRule"/>
</dbReference>
<dbReference type="UniPathway" id="UPA00219"/>
<evidence type="ECO:0000259" key="4">
    <source>
        <dbReference type="Pfam" id="PF02875"/>
    </source>
</evidence>
<feature type="binding site" evidence="2">
    <location>
        <begin position="339"/>
        <end position="342"/>
    </location>
    <ligand>
        <name>meso-2,6-diaminopimelate</name>
        <dbReference type="ChEBI" id="CHEBI:57791"/>
    </ligand>
</feature>
<dbReference type="AlphaFoldDB" id="A0A1J4V1N7"/>
<feature type="binding site" evidence="2">
    <location>
        <position position="111"/>
    </location>
    <ligand>
        <name>UDP-N-acetyl-alpha-D-muramoyl-L-alanyl-D-glutamate</name>
        <dbReference type="ChEBI" id="CHEBI:83900"/>
    </ligand>
</feature>
<feature type="binding site" evidence="2">
    <location>
        <position position="392"/>
    </location>
    <ligand>
        <name>meso-2,6-diaminopimelate</name>
        <dbReference type="ChEBI" id="CHEBI:57791"/>
    </ligand>
</feature>
<comment type="similarity">
    <text evidence="1 2">Belongs to the MurCDEF family. MurE subfamily.</text>
</comment>
<evidence type="ECO:0000256" key="3">
    <source>
        <dbReference type="RuleBase" id="RU004135"/>
    </source>
</evidence>
<organism evidence="6 7">
    <name type="scientific">Candidatus Nomurabacteria bacterium CG1_02_31_12</name>
    <dbReference type="NCBI Taxonomy" id="1805280"/>
    <lineage>
        <taxon>Bacteria</taxon>
        <taxon>Candidatus Nomuraibacteriota</taxon>
    </lineage>
</organism>
<keyword evidence="2 3" id="KW-0133">Cell shape</keyword>
<protein>
    <recommendedName>
        <fullName evidence="2">UDP-N-acetylmuramoyl-L-alanyl-D-glutamate--2,6-diaminopimelate ligase</fullName>
        <ecNumber evidence="2">6.3.2.13</ecNumber>
    </recommendedName>
    <alternativeName>
        <fullName evidence="2">Meso-A2pm-adding enzyme</fullName>
    </alternativeName>
    <alternativeName>
        <fullName evidence="2">Meso-diaminopimelate-adding enzyme</fullName>
    </alternativeName>
    <alternativeName>
        <fullName evidence="2">UDP-MurNAc-L-Ala-D-Glu:meso-diaminopimelate ligase</fullName>
    </alternativeName>
    <alternativeName>
        <fullName evidence="2">UDP-MurNAc-tripeptide synthetase</fullName>
    </alternativeName>
    <alternativeName>
        <fullName evidence="2">UDP-N-acetylmuramyl-tripeptide synthetase</fullName>
    </alternativeName>
</protein>
<dbReference type="SUPFAM" id="SSF53623">
    <property type="entry name" value="MurD-like peptide ligases, catalytic domain"/>
    <property type="match status" value="1"/>
</dbReference>
<feature type="binding site" evidence="2">
    <location>
        <position position="396"/>
    </location>
    <ligand>
        <name>meso-2,6-diaminopimelate</name>
        <dbReference type="ChEBI" id="CHEBI:57791"/>
    </ligand>
</feature>
<keyword evidence="2 3" id="KW-0131">Cell cycle</keyword>
<comment type="pathway">
    <text evidence="2 3">Cell wall biogenesis; peptidoglycan biosynthesis.</text>
</comment>
<comment type="function">
    <text evidence="2">Catalyzes the addition of meso-diaminopimelic acid to the nucleotide precursor UDP-N-acetylmuramoyl-L-alanyl-D-glutamate (UMAG) in the biosynthesis of bacterial cell-wall peptidoglycan.</text>
</comment>
<dbReference type="HAMAP" id="MF_00208">
    <property type="entry name" value="MurE"/>
    <property type="match status" value="1"/>
</dbReference>
<keyword evidence="2" id="KW-0436">Ligase</keyword>
<keyword evidence="2" id="KW-0460">Magnesium</keyword>
<feature type="short sequence motif" description="Meso-diaminopimelate recognition motif" evidence="2">
    <location>
        <begin position="339"/>
        <end position="342"/>
    </location>
</feature>
<name>A0A1J4V1N7_9BACT</name>
<dbReference type="InterPro" id="IPR005761">
    <property type="entry name" value="UDP-N-AcMur-Glu-dNH2Pim_ligase"/>
</dbReference>
<dbReference type="GO" id="GO:0051301">
    <property type="term" value="P:cell division"/>
    <property type="evidence" value="ECO:0007669"/>
    <property type="project" value="UniProtKB-KW"/>
</dbReference>
<sequence>MQKIIKKLKKIWWALRLFFTRIRYGNASKKLKIIGVTGTNGKTTTATLLYKVATVLGYKVGLIGTVENIIGFSIVLHDEKAPSTTPDSIYLTKLLRKMLDEGCEYVFMEVSSHALDQNRVAGINFTGGIFTNLTHDHLDYHKNFENYFGAKKKFFTMLPTKAFALTNVDDEYGKKMLEDIKARKFSYGFLSGVGHPTVQDFHGEIKKLDFDGLQFSINKKEVRSRLLGKFNAYNLLAVWSTCKLLNFDLVKVNKILESIEPPRGRFDYYISQNGIVVIIDYAHTPDALEKVLLTIKEIKSNSGRIISVFGCGGDRDPLKRSKMGKIGASLSDIAIFTSDNPRSENSDKIIDDMKSDLVHEENIKVVTIADRRLAIGEAVETAQKGDIILCAGKGHEDYQEINGKRIHFNDMEEFKKVLK</sequence>